<name>A0ABD6B1T4_9EURY</name>
<dbReference type="EMBL" id="JBHUDC010000011">
    <property type="protein sequence ID" value="MFD1515735.1"/>
    <property type="molecule type" value="Genomic_DNA"/>
</dbReference>
<reference evidence="3 4" key="1">
    <citation type="journal article" date="2019" name="Int. J. Syst. Evol. Microbiol.">
        <title>The Global Catalogue of Microorganisms (GCM) 10K type strain sequencing project: providing services to taxonomists for standard genome sequencing and annotation.</title>
        <authorList>
            <consortium name="The Broad Institute Genomics Platform"/>
            <consortium name="The Broad Institute Genome Sequencing Center for Infectious Disease"/>
            <person name="Wu L."/>
            <person name="Ma J."/>
        </authorList>
    </citation>
    <scope>NUCLEOTIDE SEQUENCE [LARGE SCALE GENOMIC DNA]</scope>
    <source>
        <strain evidence="3 4">CGMCC 1.12563</strain>
    </source>
</reference>
<sequence>MSHLHKRFPPALRAPHMIPNLPEKHDGEALFSPEDALDAQGEGVPDLPPAILLGFQEHLTDHVEERAVEAVDIVRSQRCLVLSESVGYVPVHEVGIGAPVAATVAENAIAAGARAVVYLGGGAALQTDLDPRTAILPTEAIRDEGVSYHYLEHDDPVEATSDLVSVLDESLTEANLDTARGPTWTMSAFYRETVPEIRQYRDDGVLSLCMESAAIWAVCRYHDVATASVHGIGDYLDPDGWVPESEDNLIELLDPTVAALTEYVVED</sequence>
<dbReference type="RefSeq" id="WP_250875660.1">
    <property type="nucleotide sequence ID" value="NZ_JALXFV010000011.1"/>
</dbReference>
<dbReference type="AlphaFoldDB" id="A0ABD6B1T4"/>
<accession>A0ABD6B1T4</accession>
<feature type="region of interest" description="Disordered" evidence="1">
    <location>
        <begin position="1"/>
        <end position="28"/>
    </location>
</feature>
<evidence type="ECO:0000259" key="2">
    <source>
        <dbReference type="Pfam" id="PF01048"/>
    </source>
</evidence>
<dbReference type="PANTHER" id="PTHR43691:SF11">
    <property type="entry name" value="FI09636P-RELATED"/>
    <property type="match status" value="1"/>
</dbReference>
<protein>
    <submittedName>
        <fullName evidence="3">Nucleoside phosphorylase</fullName>
    </submittedName>
</protein>
<dbReference type="Pfam" id="PF01048">
    <property type="entry name" value="PNP_UDP_1"/>
    <property type="match status" value="1"/>
</dbReference>
<evidence type="ECO:0000313" key="4">
    <source>
        <dbReference type="Proteomes" id="UP001597187"/>
    </source>
</evidence>
<dbReference type="InterPro" id="IPR035994">
    <property type="entry name" value="Nucleoside_phosphorylase_sf"/>
</dbReference>
<proteinExistence type="predicted"/>
<dbReference type="InterPro" id="IPR000845">
    <property type="entry name" value="Nucleoside_phosphorylase_d"/>
</dbReference>
<comment type="caution">
    <text evidence="3">The sequence shown here is derived from an EMBL/GenBank/DDBJ whole genome shotgun (WGS) entry which is preliminary data.</text>
</comment>
<feature type="domain" description="Nucleoside phosphorylase" evidence="2">
    <location>
        <begin position="51"/>
        <end position="243"/>
    </location>
</feature>
<dbReference type="SUPFAM" id="SSF53167">
    <property type="entry name" value="Purine and uridine phosphorylases"/>
    <property type="match status" value="1"/>
</dbReference>
<evidence type="ECO:0000256" key="1">
    <source>
        <dbReference type="SAM" id="MobiDB-lite"/>
    </source>
</evidence>
<dbReference type="CDD" id="cd09007">
    <property type="entry name" value="NP-I_spr0068"/>
    <property type="match status" value="1"/>
</dbReference>
<gene>
    <name evidence="3" type="ORF">ACFSBT_20845</name>
</gene>
<dbReference type="Gene3D" id="3.40.50.1580">
    <property type="entry name" value="Nucleoside phosphorylase domain"/>
    <property type="match status" value="1"/>
</dbReference>
<organism evidence="3 4">
    <name type="scientific">Halomarina rubra</name>
    <dbReference type="NCBI Taxonomy" id="2071873"/>
    <lineage>
        <taxon>Archaea</taxon>
        <taxon>Methanobacteriati</taxon>
        <taxon>Methanobacteriota</taxon>
        <taxon>Stenosarchaea group</taxon>
        <taxon>Halobacteria</taxon>
        <taxon>Halobacteriales</taxon>
        <taxon>Natronomonadaceae</taxon>
        <taxon>Halomarina</taxon>
    </lineage>
</organism>
<dbReference type="PANTHER" id="PTHR43691">
    <property type="entry name" value="URIDINE PHOSPHORYLASE"/>
    <property type="match status" value="1"/>
</dbReference>
<keyword evidence="4" id="KW-1185">Reference proteome</keyword>
<evidence type="ECO:0000313" key="3">
    <source>
        <dbReference type="EMBL" id="MFD1515735.1"/>
    </source>
</evidence>
<dbReference type="Proteomes" id="UP001597187">
    <property type="component" value="Unassembled WGS sequence"/>
</dbReference>